<organism evidence="1 2">
    <name type="scientific">Microvirga aerilata</name>
    <dbReference type="NCBI Taxonomy" id="670292"/>
    <lineage>
        <taxon>Bacteria</taxon>
        <taxon>Pseudomonadati</taxon>
        <taxon>Pseudomonadota</taxon>
        <taxon>Alphaproteobacteria</taxon>
        <taxon>Hyphomicrobiales</taxon>
        <taxon>Methylobacteriaceae</taxon>
        <taxon>Microvirga</taxon>
    </lineage>
</organism>
<evidence type="ECO:0000313" key="2">
    <source>
        <dbReference type="Proteomes" id="UP000605848"/>
    </source>
</evidence>
<sequence length="87" mass="9852">MSRIQWQQDRVAGVPLNRHVGFVGPIEVGNVAYDGSNKFWIWSTPLQEDAWGYGPTEQAAKAALEFWLVSWLENFRPFFQAGDTPPA</sequence>
<dbReference type="AlphaFoldDB" id="A0A936Z5H1"/>
<dbReference type="Proteomes" id="UP000605848">
    <property type="component" value="Unassembled WGS sequence"/>
</dbReference>
<gene>
    <name evidence="1" type="ORF">JKG68_00720</name>
</gene>
<protein>
    <submittedName>
        <fullName evidence="1">Uncharacterized protein</fullName>
    </submittedName>
</protein>
<accession>A0A936Z5H1</accession>
<name>A0A936Z5H1_9HYPH</name>
<keyword evidence="2" id="KW-1185">Reference proteome</keyword>
<evidence type="ECO:0000313" key="1">
    <source>
        <dbReference type="EMBL" id="MBL0402486.1"/>
    </source>
</evidence>
<proteinExistence type="predicted"/>
<dbReference type="RefSeq" id="WP_202055170.1">
    <property type="nucleotide sequence ID" value="NZ_JAEQMY010000001.1"/>
</dbReference>
<dbReference type="EMBL" id="JAEQMY010000001">
    <property type="protein sequence ID" value="MBL0402486.1"/>
    <property type="molecule type" value="Genomic_DNA"/>
</dbReference>
<comment type="caution">
    <text evidence="1">The sequence shown here is derived from an EMBL/GenBank/DDBJ whole genome shotgun (WGS) entry which is preliminary data.</text>
</comment>
<reference evidence="1" key="1">
    <citation type="submission" date="2021-01" db="EMBL/GenBank/DDBJ databases">
        <title>Microvirga sp.</title>
        <authorList>
            <person name="Kim M.K."/>
        </authorList>
    </citation>
    <scope>NUCLEOTIDE SEQUENCE</scope>
    <source>
        <strain evidence="1">5420S-16</strain>
    </source>
</reference>